<keyword evidence="3" id="KW-1185">Reference proteome</keyword>
<sequence>MYNVTREMLIEVLKGYIKLAKSMDGELVVLNKVDDEADEFIIENIKDFNSIKTKKNDLLEITIYVDDEDEVYEEFVIGEGKDHEKIQKNIFEKYPKFFKIDSIPIKSDSKNSGNTKEKKSFEAPQNNHFQKFMKKKRG</sequence>
<protein>
    <submittedName>
        <fullName evidence="2">Uncharacterized protein</fullName>
    </submittedName>
</protein>
<proteinExistence type="predicted"/>
<gene>
    <name evidence="2" type="ORF">RFV38_00450</name>
</gene>
<organism evidence="2 3">
    <name type="scientific">Candidatus Cetobacterium colombiensis</name>
    <dbReference type="NCBI Taxonomy" id="3073100"/>
    <lineage>
        <taxon>Bacteria</taxon>
        <taxon>Fusobacteriati</taxon>
        <taxon>Fusobacteriota</taxon>
        <taxon>Fusobacteriia</taxon>
        <taxon>Fusobacteriales</taxon>
        <taxon>Fusobacteriaceae</taxon>
        <taxon>Cetobacterium</taxon>
    </lineage>
</organism>
<name>A0ABU4W649_9FUSO</name>
<evidence type="ECO:0000256" key="1">
    <source>
        <dbReference type="SAM" id="MobiDB-lite"/>
    </source>
</evidence>
<evidence type="ECO:0000313" key="2">
    <source>
        <dbReference type="EMBL" id="MDX8334979.1"/>
    </source>
</evidence>
<reference evidence="3" key="1">
    <citation type="submission" date="2023-07" db="EMBL/GenBank/DDBJ databases">
        <authorList>
            <person name="Colorado M.A."/>
            <person name="Villamil L.M."/>
            <person name="Melo J.F."/>
            <person name="Rodriguez J.A."/>
            <person name="Ruiz R.Y."/>
        </authorList>
    </citation>
    <scope>NUCLEOTIDE SEQUENCE [LARGE SCALE GENOMIC DNA]</scope>
    <source>
        <strain evidence="3">C33</strain>
    </source>
</reference>
<feature type="region of interest" description="Disordered" evidence="1">
    <location>
        <begin position="104"/>
        <end position="138"/>
    </location>
</feature>
<accession>A0ABU4W649</accession>
<comment type="caution">
    <text evidence="2">The sequence shown here is derived from an EMBL/GenBank/DDBJ whole genome shotgun (WGS) entry which is preliminary data.</text>
</comment>
<dbReference type="Proteomes" id="UP001279681">
    <property type="component" value="Unassembled WGS sequence"/>
</dbReference>
<dbReference type="EMBL" id="JAVIKH010000001">
    <property type="protein sequence ID" value="MDX8334979.1"/>
    <property type="molecule type" value="Genomic_DNA"/>
</dbReference>
<evidence type="ECO:0000313" key="3">
    <source>
        <dbReference type="Proteomes" id="UP001279681"/>
    </source>
</evidence>
<dbReference type="RefSeq" id="WP_320312392.1">
    <property type="nucleotide sequence ID" value="NZ_JAVIKH010000001.1"/>
</dbReference>